<dbReference type="InterPro" id="IPR013783">
    <property type="entry name" value="Ig-like_fold"/>
</dbReference>
<dbReference type="Gene3D" id="2.130.10.130">
    <property type="entry name" value="Integrin alpha, N-terminal"/>
    <property type="match status" value="1"/>
</dbReference>
<dbReference type="SUPFAM" id="SSF49299">
    <property type="entry name" value="PKD domain"/>
    <property type="match status" value="1"/>
</dbReference>
<dbReference type="SUPFAM" id="SSF101898">
    <property type="entry name" value="NHL repeat"/>
    <property type="match status" value="1"/>
</dbReference>
<dbReference type="NCBIfam" id="TIGR04215">
    <property type="entry name" value="choice_anch_A"/>
    <property type="match status" value="1"/>
</dbReference>
<dbReference type="Pfam" id="PF05345">
    <property type="entry name" value="He_PIG"/>
    <property type="match status" value="1"/>
</dbReference>
<name>A0AAP9E2B0_AGRTU</name>
<evidence type="ECO:0000256" key="1">
    <source>
        <dbReference type="ARBA" id="ARBA00022729"/>
    </source>
</evidence>
<dbReference type="Pfam" id="PF05593">
    <property type="entry name" value="RHS_repeat"/>
    <property type="match status" value="7"/>
</dbReference>
<dbReference type="NCBIfam" id="TIGR01643">
    <property type="entry name" value="YD_repeat_2x"/>
    <property type="match status" value="8"/>
</dbReference>
<dbReference type="InterPro" id="IPR028994">
    <property type="entry name" value="Integrin_alpha_N"/>
</dbReference>
<feature type="domain" description="PKD/Chitinase" evidence="3">
    <location>
        <begin position="761"/>
        <end position="851"/>
    </location>
</feature>
<dbReference type="InterPro" id="IPR050708">
    <property type="entry name" value="T6SS_VgrG/RHS"/>
</dbReference>
<dbReference type="InterPro" id="IPR035986">
    <property type="entry name" value="PKD_dom_sf"/>
</dbReference>
<accession>A0AAP9E2B0</accession>
<dbReference type="PANTHER" id="PTHR32305:SF15">
    <property type="entry name" value="PROTEIN RHSA-RELATED"/>
    <property type="match status" value="1"/>
</dbReference>
<feature type="domain" description="PKD/Chitinase" evidence="3">
    <location>
        <begin position="110"/>
        <end position="198"/>
    </location>
</feature>
<protein>
    <submittedName>
        <fullName evidence="4">Choice-of-anchor A family protein</fullName>
    </submittedName>
</protein>
<dbReference type="Gene3D" id="2.180.10.10">
    <property type="entry name" value="RHS repeat-associated core"/>
    <property type="match status" value="5"/>
</dbReference>
<feature type="domain" description="PKD/Chitinase" evidence="3">
    <location>
        <begin position="303"/>
        <end position="389"/>
    </location>
</feature>
<dbReference type="GO" id="GO:0016020">
    <property type="term" value="C:membrane"/>
    <property type="evidence" value="ECO:0007669"/>
    <property type="project" value="InterPro"/>
</dbReference>
<dbReference type="InterPro" id="IPR013517">
    <property type="entry name" value="FG-GAP"/>
</dbReference>
<dbReference type="InterPro" id="IPR056823">
    <property type="entry name" value="TEN-like_YD-shell"/>
</dbReference>
<keyword evidence="1" id="KW-0732">Signal</keyword>
<dbReference type="InterPro" id="IPR015919">
    <property type="entry name" value="Cadherin-like_sf"/>
</dbReference>
<dbReference type="Pfam" id="PF22352">
    <property type="entry name" value="K319L-like_PKD"/>
    <property type="match status" value="1"/>
</dbReference>
<dbReference type="SMART" id="SM00089">
    <property type="entry name" value="PKD"/>
    <property type="match status" value="3"/>
</dbReference>
<gene>
    <name evidence="4" type="ORF">CG010_005410</name>
</gene>
<organism evidence="4 5">
    <name type="scientific">Agrobacterium tumefaciens</name>
    <dbReference type="NCBI Taxonomy" id="358"/>
    <lineage>
        <taxon>Bacteria</taxon>
        <taxon>Pseudomonadati</taxon>
        <taxon>Pseudomonadota</taxon>
        <taxon>Alphaproteobacteria</taxon>
        <taxon>Hyphomicrobiales</taxon>
        <taxon>Rhizobiaceae</taxon>
        <taxon>Rhizobium/Agrobacterium group</taxon>
        <taxon>Agrobacterium</taxon>
        <taxon>Agrobacterium tumefaciens complex</taxon>
    </lineage>
</organism>
<dbReference type="Pfam" id="PF25023">
    <property type="entry name" value="TEN_YD-shell"/>
    <property type="match status" value="2"/>
</dbReference>
<dbReference type="InterPro" id="IPR022385">
    <property type="entry name" value="Rhs_assc_core"/>
</dbReference>
<dbReference type="PANTHER" id="PTHR32305">
    <property type="match status" value="1"/>
</dbReference>
<dbReference type="SUPFAM" id="SSF69318">
    <property type="entry name" value="Integrin alpha N-terminal domain"/>
    <property type="match status" value="2"/>
</dbReference>
<evidence type="ECO:0000256" key="2">
    <source>
        <dbReference type="ARBA" id="ARBA00022737"/>
    </source>
</evidence>
<dbReference type="InterPro" id="IPR006530">
    <property type="entry name" value="YD"/>
</dbReference>
<dbReference type="SUPFAM" id="SSF69304">
    <property type="entry name" value="Tricorn protease N-terminal domain"/>
    <property type="match status" value="1"/>
</dbReference>
<dbReference type="Proteomes" id="UP000222296">
    <property type="component" value="Chromosome Circular"/>
</dbReference>
<keyword evidence="2" id="KW-0677">Repeat</keyword>
<dbReference type="InterPro" id="IPR031325">
    <property type="entry name" value="RHS_repeat"/>
</dbReference>
<dbReference type="Pfam" id="PF13517">
    <property type="entry name" value="FG-GAP_3"/>
    <property type="match status" value="3"/>
</dbReference>
<reference evidence="4 5" key="1">
    <citation type="journal article" date="2017" name="Genome Announc.">
        <title>Draft Genome Sequence of Agrobacterium tumefaciens Biovar 1 Strain 186, Isolated from Walnut.</title>
        <authorList>
            <person name="Poret-Peterson A.T."/>
            <person name="Bhatnagar S."/>
            <person name="McClean A.E."/>
            <person name="Kluepfel D.A."/>
        </authorList>
    </citation>
    <scope>NUCLEOTIDE SEQUENCE [LARGE SCALE GENOMIC DNA]</scope>
    <source>
        <strain evidence="4 5">186</strain>
    </source>
</reference>
<dbReference type="Gene3D" id="2.60.40.10">
    <property type="entry name" value="Immunoglobulins"/>
    <property type="match status" value="7"/>
</dbReference>
<dbReference type="EMBL" id="CP042274">
    <property type="protein sequence ID" value="QDY93612.2"/>
    <property type="molecule type" value="Genomic_DNA"/>
</dbReference>
<dbReference type="InterPro" id="IPR026588">
    <property type="entry name" value="Choice_anch_A"/>
</dbReference>
<dbReference type="RefSeq" id="WP_163117916.1">
    <property type="nucleotide sequence ID" value="NZ_CP042274.1"/>
</dbReference>
<proteinExistence type="predicted"/>
<dbReference type="GO" id="GO:0005509">
    <property type="term" value="F:calcium ion binding"/>
    <property type="evidence" value="ECO:0007669"/>
    <property type="project" value="InterPro"/>
</dbReference>
<sequence length="2947" mass="309983">MFAAIVPANADGPAVQSRYLPQDNVFVLDASRFSLSQEGSGLTAGSLSYSWRVIQKPATSAATLSSLNSPVTQVAVDTSGEYVVELSVTDGAVTATPVQLALSTGMQRPLAAIRAHGVSAVGATYRLDGSDSRDPDGQSLALTWSVLEAPNGSAVTISDTAAIRPTILPDVAGHYAIQLVVTDSDGNNDTTRLDFDTGIAPPVANAGFDRSVDVGETIQLDGYRSQDPAGLELTANWRLVSRPTGSVSELVSSTPVGRKSLVADVEGLYIVELAVTNGTTTGKDVVIISAGAQGSQNVAPVAVARVEGLVVPGQSLLLNGVASSDRDGGRLSYRWSILSAPAGSAARITDADTVLAGFTPDLAGEYLVQLATTDGIDTSFDTIVISTEANPPTALAGIDLVMPTDRVVSLDAGRSSRPAVASWRWSVLGLGDDGAVSAATISTPDEQTTAVNFNAATGTTTEGPASAFGKYDFIIFENSDSQSQVYGRALIGGDLTGQSSDYANGLGGTASGTDVLVVAGNITGGPKNINNGGNVRIGGAVFTHINRNGGGTLVNDPTVSAARARADLSAFSRDLAALRATAPISLPGFQPQGVTLNAVAGDDGVAVFTIADGNSLFGNSKVQSIDINLNGANAVVINVGGSAINFNGGNFVGSFNNATTRGRVIWNFHEATNILLDRGFSGSILAPYAHLENRSQLNGAVAVKSISHRGAVITPGFTAHAAFASPVKQVDTAVVQIGVAGEGGFQSLDTLLVTTGNIAPRAEISVTSGSVTAGTPIILSAATSSDANGDALSYRWSLLSRPEGSAATYDSTKGLTTKFTGDKRGIYVAQVIASDGVLESLPAVSAIEVPNSAPVITSDAVTQAKTQKAYAYLPAATDVDGDTLTWTLVSGPAGMTIDPSTGALAWTPKEVGTVNVSLLVADGFGGSSRQAFVIDVERGGNVLPPAIRPVENVKVRPGEVVSFTVSGSDPENASLTYWSAGQPPTARFDAASGAFHYIAREADIGVQAVTFTVTDGLHTASTGMTITVEPWPESDPTVLSGIVLDAQDYAAGVTTPVVGARVSLQGVNATTGANGRFSFASLTRHGDFTLAADGRNATPAADGKKYGSSRSAVTVYKNSSNALATPILLNRLGDGETQLTEVDDTLPPNLRSCRVFRADIGNGASIALSALGLRSNDQLVAGTQAVVWAANTQTAQYSRVATGTVGTDGYTITGLTGSVSAGTNLFVTPLPVEGGVSSQQPKAKYIPSLLGEGNLQNSYSLPAYTSLGQDRSLGFVYNSVTADPRPIILADVVIPAETTLSGKLEAELYIGRQKAPGVVVVDLTESQTGNASIPVQGTSSKVSLSISFDARALPTGLHDYQLYVFAGHQCSAAASLISGSVFVNNRSDSPYGAGWKPSELQQLHKQPDGSVAIEEPNGGLTRFEEEKLVSLSSPELFELFDPERAEVADLDKDGDLDIVVAEGQTGNLLIYRNDGPGMRTFTGPERIDAGEAGRVSSPGNEHYPDTNDVAVADFNQDGLTDFATSHQYSNVGRIHLQQTDGTYKRLDFSTGQSTSVGSGDFNGDGIPDVAFGLSYGNLRVYLGPVTSTSKSIDISAGYDHWDMDVADLNGDGFDDIVVAAVGFNQVYFIYGSSSFQTTRVVRSMAFSLSTSGLQQIISAGDVDGDGQMELAVAGPTRLAVLEPVKDGTGNYRLLKSLPLPNSGSPESVSIKDVFNDGKAEVMVVNKTSRLFVYDTDSLYGSDAPRQLEIGGSGDDTLTVADFDRDGIQDFVLFYASPKKGIPDNLAVHFGTGEHSGNFITPPTEFSGIVRGNDGTYRRTYKDGTVVVFNPEGFQTAVIDSNGNTTTYDYAEGRLVTITDPAGLKVEMSYANERLARAVYSNGRVSTFEYDQTGNLLGVTQPNLSLPQTVSLPNGEQVHLAAESSSGGSGSTYAYQEASVTVGNTKISYSYDANGKMIASIDERGKAVTYNYTAAGRLQSSTLPDASSVSVDIAKTLGLATFGVDLGAPSVTKHVAPEERTVKLTDAKGNKAEQEVNEWGAVVRTKDPLGRETIFTRNANNLVTRIEAPSDASVGNRLVTELVYDSSGNVTSKREAVGSPLERTVSYVYEPKFNRVVRMVDAAGKTTQYQYDAKGNLTLQTNPDGTSQAFTYDARGLRLTMRDERANVTTNAYDDYGRLISVTDPKGTVTSYTRDAAGNPSVTVRGNGTPEQQIELAFFDSKNRRIFSIDGEGGQTQIVYDAAGNVAKTVDATKISVSNIYDDRSRLSSIADPAAGTTSVIYDANDNIAAITAADGERKTLVYDAVNRVSEMTDAVGNVSRIAYDVRDNVIAITDGRGNTTTFAYDALDRLVSRTNAAGNVWAFEYDQRDYRKAIVKPDGTRVAFEYDALGRLIAAGAADEDLSKRRFAYDGAGNLISAIVGNEAAEQLSSVFGYDQLDRIISEQASGVRFPSWSFTYEYDALGRRVALRDAAGAVTRYLYDMADRLSGMTLPSGKALGFSSDAAGRRTDMRFPNGLSLSARYETPSAGGSGGMTGRLSSVAHGLDAAGAGGSALNQKLGTVSYAYNVKGDITGVAETATPPRIRNSSYDAISRLVSVTDGGGDLVESYTLDAEGNRLTSHMSKLHLTDPANRLVDDERHEFEYDVNGNLIRKTVNASGLTWRYGYSAYDELVLVSRHASASTGAPAALTITYGYDALARRVWERRQDASGTETSFRSFLHDGEHVAAEADVDSAGVASEPRRYSHTDGVDDLAGITLAAGAGGVPSSTATATGANAPSASSYYVHTDHLGSVRAVTDDAGSVVNEYSYDSYGQPETAVETVPQPFRFTGREYDQELGLSHYRSRAYDPSTGRFLQEDPIWFEAGDLNLYRYVWSWPANWTAPSGMAAAADTGATLSVSGALLSADHRHSEHQSGYWEGETRLLQSLIIKPEKIAHDEPPCRQALKCE</sequence>
<dbReference type="NCBIfam" id="TIGR03696">
    <property type="entry name" value="Rhs_assc_core"/>
    <property type="match status" value="1"/>
</dbReference>
<evidence type="ECO:0000313" key="5">
    <source>
        <dbReference type="Proteomes" id="UP000222296"/>
    </source>
</evidence>
<evidence type="ECO:0000259" key="3">
    <source>
        <dbReference type="SMART" id="SM00089"/>
    </source>
</evidence>
<dbReference type="Pfam" id="PF20597">
    <property type="entry name" value="pAdhesive_15"/>
    <property type="match status" value="1"/>
</dbReference>
<evidence type="ECO:0000313" key="4">
    <source>
        <dbReference type="EMBL" id="QDY93612.2"/>
    </source>
</evidence>
<dbReference type="SUPFAM" id="SSF49313">
    <property type="entry name" value="Cadherin-like"/>
    <property type="match status" value="2"/>
</dbReference>
<dbReference type="InterPro" id="IPR022409">
    <property type="entry name" value="PKD/Chitinase_dom"/>
</dbReference>